<feature type="transmembrane region" description="Helical" evidence="6">
    <location>
        <begin position="390"/>
        <end position="414"/>
    </location>
</feature>
<organism evidence="7 8">
    <name type="scientific">Methanogenium organophilum</name>
    <dbReference type="NCBI Taxonomy" id="2199"/>
    <lineage>
        <taxon>Archaea</taxon>
        <taxon>Methanobacteriati</taxon>
        <taxon>Methanobacteriota</taxon>
        <taxon>Stenosarchaea group</taxon>
        <taxon>Methanomicrobia</taxon>
        <taxon>Methanomicrobiales</taxon>
        <taxon>Methanomicrobiaceae</taxon>
        <taxon>Methanogenium</taxon>
    </lineage>
</organism>
<evidence type="ECO:0000313" key="8">
    <source>
        <dbReference type="Proteomes" id="UP001163096"/>
    </source>
</evidence>
<feature type="transmembrane region" description="Helical" evidence="6">
    <location>
        <begin position="115"/>
        <end position="138"/>
    </location>
</feature>
<feature type="transmembrane region" description="Helical" evidence="6">
    <location>
        <begin position="78"/>
        <end position="103"/>
    </location>
</feature>
<feature type="transmembrane region" description="Helical" evidence="6">
    <location>
        <begin position="231"/>
        <end position="253"/>
    </location>
</feature>
<gene>
    <name evidence="7" type="ORF">OU421_12270</name>
</gene>
<evidence type="ECO:0000256" key="1">
    <source>
        <dbReference type="ARBA" id="ARBA00004651"/>
    </source>
</evidence>
<feature type="transmembrane region" description="Helical" evidence="6">
    <location>
        <begin position="426"/>
        <end position="446"/>
    </location>
</feature>
<dbReference type="GeneID" id="76835890"/>
<feature type="transmembrane region" description="Helical" evidence="6">
    <location>
        <begin position="12"/>
        <end position="30"/>
    </location>
</feature>
<evidence type="ECO:0000256" key="5">
    <source>
        <dbReference type="ARBA" id="ARBA00023136"/>
    </source>
</evidence>
<keyword evidence="5 6" id="KW-0472">Membrane</keyword>
<feature type="transmembrane region" description="Helical" evidence="6">
    <location>
        <begin position="335"/>
        <end position="353"/>
    </location>
</feature>
<dbReference type="KEGG" id="mou:OU421_12270"/>
<feature type="transmembrane region" description="Helical" evidence="6">
    <location>
        <begin position="42"/>
        <end position="66"/>
    </location>
</feature>
<feature type="transmembrane region" description="Helical" evidence="6">
    <location>
        <begin position="365"/>
        <end position="384"/>
    </location>
</feature>
<evidence type="ECO:0000256" key="4">
    <source>
        <dbReference type="ARBA" id="ARBA00022989"/>
    </source>
</evidence>
<dbReference type="Proteomes" id="UP001163096">
    <property type="component" value="Chromosome"/>
</dbReference>
<proteinExistence type="predicted"/>
<keyword evidence="8" id="KW-1185">Reference proteome</keyword>
<keyword evidence="4 6" id="KW-1133">Transmembrane helix</keyword>
<feature type="transmembrane region" description="Helical" evidence="6">
    <location>
        <begin position="452"/>
        <end position="471"/>
    </location>
</feature>
<dbReference type="EMBL" id="CP113361">
    <property type="protein sequence ID" value="WAI01172.1"/>
    <property type="molecule type" value="Genomic_DNA"/>
</dbReference>
<protein>
    <submittedName>
        <fullName evidence="7">Oligosaccharide flippase family protein</fullName>
    </submittedName>
</protein>
<dbReference type="GO" id="GO:0005886">
    <property type="term" value="C:plasma membrane"/>
    <property type="evidence" value="ECO:0007669"/>
    <property type="project" value="UniProtKB-SubCell"/>
</dbReference>
<sequence>MTLFDSQSFAKDVLKLVTGTTFAQIIIVLSSPVLTRLYGPEAFGLLAIFTSIMGIIGIIACVRYELAIMLPDDDREAANLLGICLLCAVMVSILTIPIFYFGGDFLISLLQAPDLAPYLIIIPLFVFVNGVFLSLNYWNSRTKLFGRLSIANIISSVTGTGVKLGAGLAGYTTGGSLIGANLIGSSVSTAVLGGQIWRDDRVLLRESISWKKMLEGLKRYKKFPLIDSGSALLNTLSWHLPTFILAAFFSPVIVGYYSLGFMVLQLPMTLIGGSISQVFFQQASVEYRSGDLASFVETISEVLLKVGLLPMLIVGIVGPDIFSVVFGSAWEEAGLYAQILSFWTIIWFLYAPLSTIYVVLEKQSFGLIFSGFNFITRIISLFVGGMMGSVVIALGLLSFSGILIYGIFFVMLVGMAGMPRKNIIRVIGKSFGITIPAIVILIFAKLLALNSIIILVLSCLIFIAYYLYVVLADPNIKKFIPFSFNLK</sequence>
<evidence type="ECO:0000313" key="7">
    <source>
        <dbReference type="EMBL" id="WAI01172.1"/>
    </source>
</evidence>
<evidence type="ECO:0000256" key="2">
    <source>
        <dbReference type="ARBA" id="ARBA00022475"/>
    </source>
</evidence>
<evidence type="ECO:0000256" key="6">
    <source>
        <dbReference type="SAM" id="Phobius"/>
    </source>
</evidence>
<keyword evidence="2" id="KW-1003">Cell membrane</keyword>
<evidence type="ECO:0000256" key="3">
    <source>
        <dbReference type="ARBA" id="ARBA00022692"/>
    </source>
</evidence>
<dbReference type="RefSeq" id="WP_268186390.1">
    <property type="nucleotide sequence ID" value="NZ_CP113361.1"/>
</dbReference>
<dbReference type="PANTHER" id="PTHR30250">
    <property type="entry name" value="PST FAMILY PREDICTED COLANIC ACID TRANSPORTER"/>
    <property type="match status" value="1"/>
</dbReference>
<feature type="transmembrane region" description="Helical" evidence="6">
    <location>
        <begin position="302"/>
        <end position="329"/>
    </location>
</feature>
<accession>A0A9X9S3P7</accession>
<feature type="transmembrane region" description="Helical" evidence="6">
    <location>
        <begin position="150"/>
        <end position="171"/>
    </location>
</feature>
<dbReference type="InterPro" id="IPR050833">
    <property type="entry name" value="Poly_Biosynth_Transport"/>
</dbReference>
<reference evidence="7" key="1">
    <citation type="submission" date="2022-11" db="EMBL/GenBank/DDBJ databases">
        <title>Complete genome sequence of Methanogenium organophilum DSM 3596.</title>
        <authorList>
            <person name="Chen S.-C."/>
            <person name="Lai S.-J."/>
            <person name="You Y.-T."/>
        </authorList>
    </citation>
    <scope>NUCLEOTIDE SEQUENCE</scope>
    <source>
        <strain evidence="7">DSM 3596</strain>
    </source>
</reference>
<dbReference type="Pfam" id="PF13440">
    <property type="entry name" value="Polysacc_synt_3"/>
    <property type="match status" value="1"/>
</dbReference>
<dbReference type="PANTHER" id="PTHR30250:SF28">
    <property type="entry name" value="POLYSACCHARIDE BIOSYNTHESIS PROTEIN"/>
    <property type="match status" value="1"/>
</dbReference>
<dbReference type="AlphaFoldDB" id="A0A9X9S3P7"/>
<keyword evidence="3 6" id="KW-0812">Transmembrane</keyword>
<comment type="subcellular location">
    <subcellularLocation>
        <location evidence="1">Cell membrane</location>
        <topology evidence="1">Multi-pass membrane protein</topology>
    </subcellularLocation>
</comment>
<name>A0A9X9S3P7_METOG</name>